<evidence type="ECO:0000313" key="3">
    <source>
        <dbReference type="Proteomes" id="UP000327013"/>
    </source>
</evidence>
<dbReference type="EMBL" id="CM017321">
    <property type="protein sequence ID" value="KAE7999038.1"/>
    <property type="molecule type" value="Genomic_DNA"/>
</dbReference>
<evidence type="ECO:0000256" key="1">
    <source>
        <dbReference type="SAM" id="MobiDB-lite"/>
    </source>
</evidence>
<reference evidence="2 3" key="1">
    <citation type="submission" date="2019-06" db="EMBL/GenBank/DDBJ databases">
        <title>A chromosomal-level reference genome of Carpinus fangiana (Coryloideae, Betulaceae).</title>
        <authorList>
            <person name="Yang X."/>
            <person name="Wang Z."/>
            <person name="Zhang L."/>
            <person name="Hao G."/>
            <person name="Liu J."/>
            <person name="Yang Y."/>
        </authorList>
    </citation>
    <scope>NUCLEOTIDE SEQUENCE [LARGE SCALE GENOMIC DNA]</scope>
    <source>
        <strain evidence="2">Cfa_2016G</strain>
        <tissue evidence="2">Leaf</tissue>
    </source>
</reference>
<proteinExistence type="predicted"/>
<protein>
    <submittedName>
        <fullName evidence="2">Uncharacterized protein</fullName>
    </submittedName>
</protein>
<name>A0A5N6QI76_9ROSI</name>
<dbReference type="PANTHER" id="PTHR34788:SF4">
    <property type="entry name" value="F15I1.22"/>
    <property type="match status" value="1"/>
</dbReference>
<evidence type="ECO:0000313" key="2">
    <source>
        <dbReference type="EMBL" id="KAE7999038.1"/>
    </source>
</evidence>
<dbReference type="PANTHER" id="PTHR34788">
    <property type="entry name" value="F15I1.22"/>
    <property type="match status" value="1"/>
</dbReference>
<sequence length="129" mass="14860">MAPDQQPHHPNPTETPIIPAVRGPTTRLQISLRRRKLPTVRLGGKKPRRGFTLARVFRRLRLRWLKLQYTCMLKKLREYYRNLVKDMVDAGATLETFHQRVLMEASLAVPVLGVSFNNYPSVSGSARPR</sequence>
<dbReference type="Proteomes" id="UP000327013">
    <property type="component" value="Chromosome 1"/>
</dbReference>
<feature type="region of interest" description="Disordered" evidence="1">
    <location>
        <begin position="1"/>
        <end position="20"/>
    </location>
</feature>
<gene>
    <name evidence="2" type="ORF">FH972_003523</name>
</gene>
<organism evidence="2 3">
    <name type="scientific">Carpinus fangiana</name>
    <dbReference type="NCBI Taxonomy" id="176857"/>
    <lineage>
        <taxon>Eukaryota</taxon>
        <taxon>Viridiplantae</taxon>
        <taxon>Streptophyta</taxon>
        <taxon>Embryophyta</taxon>
        <taxon>Tracheophyta</taxon>
        <taxon>Spermatophyta</taxon>
        <taxon>Magnoliopsida</taxon>
        <taxon>eudicotyledons</taxon>
        <taxon>Gunneridae</taxon>
        <taxon>Pentapetalae</taxon>
        <taxon>rosids</taxon>
        <taxon>fabids</taxon>
        <taxon>Fagales</taxon>
        <taxon>Betulaceae</taxon>
        <taxon>Carpinus</taxon>
    </lineage>
</organism>
<accession>A0A5N6QI76</accession>
<keyword evidence="3" id="KW-1185">Reference proteome</keyword>
<dbReference type="AlphaFoldDB" id="A0A5N6QI76"/>
<dbReference type="OrthoDB" id="1937329at2759"/>